<name>A0A507CCP5_9FUNG</name>
<evidence type="ECO:0000256" key="7">
    <source>
        <dbReference type="ARBA" id="ARBA00022593"/>
    </source>
</evidence>
<dbReference type="GeneID" id="42003535"/>
<evidence type="ECO:0000256" key="6">
    <source>
        <dbReference type="ARBA" id="ARBA00022448"/>
    </source>
</evidence>
<evidence type="ECO:0000256" key="17">
    <source>
        <dbReference type="ARBA" id="ARBA00023140"/>
    </source>
</evidence>
<dbReference type="GO" id="GO:0016562">
    <property type="term" value="P:protein import into peroxisome matrix, receptor recycling"/>
    <property type="evidence" value="ECO:0007669"/>
    <property type="project" value="UniProtKB-ARBA"/>
</dbReference>
<dbReference type="Pfam" id="PF04757">
    <property type="entry name" value="Pex2_Pex12"/>
    <property type="match status" value="1"/>
</dbReference>
<sequence>MATTQTPNNSATSVLNTTPIPQQQAPPSVAFPFGGQPDIIRANQKDMMSILSLKEQFHSICRTWLGIRTHMKYQTEVSLLADFCYYALTTLSGTQTLGEEYCDIMQITEGSLTVPSRLRQTFLVVAHVFLPYAVEQASMWLRLQSRHLGLENTPYARFIRQSSEIIPAIKSMWSEYLRSIHLAWFYFTGSFYHVAKRISGIRYIFLRQLRQGEELVGYEVIGALILMQLAMQFYLKRQERIKQETAEQVAAAMADDNGTAQEEYDYADMSAEQLGAMKCTLCLEPRKTTTATPCGHLFCWTCITEWCQNKAECPLCRQHVNVSHLYTVRNF</sequence>
<dbReference type="InterPro" id="IPR013083">
    <property type="entry name" value="Znf_RING/FYVE/PHD"/>
</dbReference>
<evidence type="ECO:0000256" key="5">
    <source>
        <dbReference type="ARBA" id="ARBA00012483"/>
    </source>
</evidence>
<keyword evidence="13" id="KW-0862">Zinc</keyword>
<evidence type="ECO:0000256" key="2">
    <source>
        <dbReference type="ARBA" id="ARBA00004585"/>
    </source>
</evidence>
<dbReference type="EMBL" id="QEAO01000009">
    <property type="protein sequence ID" value="TPX35313.1"/>
    <property type="molecule type" value="Genomic_DNA"/>
</dbReference>
<keyword evidence="7" id="KW-0962">Peroxisome biogenesis</keyword>
<proteinExistence type="inferred from homology"/>
<dbReference type="AlphaFoldDB" id="A0A507CCP5"/>
<dbReference type="GO" id="GO:0061630">
    <property type="term" value="F:ubiquitin protein ligase activity"/>
    <property type="evidence" value="ECO:0007669"/>
    <property type="project" value="UniProtKB-EC"/>
</dbReference>
<evidence type="ECO:0000256" key="13">
    <source>
        <dbReference type="ARBA" id="ARBA00022833"/>
    </source>
</evidence>
<dbReference type="Pfam" id="PF13920">
    <property type="entry name" value="zf-C3HC4_3"/>
    <property type="match status" value="1"/>
</dbReference>
<dbReference type="InterPro" id="IPR006845">
    <property type="entry name" value="Pex_N"/>
</dbReference>
<evidence type="ECO:0000256" key="4">
    <source>
        <dbReference type="ARBA" id="ARBA00008704"/>
    </source>
</evidence>
<keyword evidence="16" id="KW-0472">Membrane</keyword>
<dbReference type="InterPro" id="IPR001841">
    <property type="entry name" value="Znf_RING"/>
</dbReference>
<evidence type="ECO:0000256" key="10">
    <source>
        <dbReference type="ARBA" id="ARBA00022723"/>
    </source>
</evidence>
<comment type="pathway">
    <text evidence="3">Protein modification; protein ubiquitination.</text>
</comment>
<keyword evidence="15" id="KW-1133">Transmembrane helix</keyword>
<evidence type="ECO:0000259" key="21">
    <source>
        <dbReference type="PROSITE" id="PS50089"/>
    </source>
</evidence>
<keyword evidence="9" id="KW-0812">Transmembrane</keyword>
<dbReference type="PANTHER" id="PTHR23350:SF0">
    <property type="entry name" value="PEROXISOME BIOGENESIS FACTOR 10"/>
    <property type="match status" value="1"/>
</dbReference>
<dbReference type="GO" id="GO:0016567">
    <property type="term" value="P:protein ubiquitination"/>
    <property type="evidence" value="ECO:0007669"/>
    <property type="project" value="UniProtKB-ARBA"/>
</dbReference>
<evidence type="ECO:0000256" key="14">
    <source>
        <dbReference type="ARBA" id="ARBA00022927"/>
    </source>
</evidence>
<evidence type="ECO:0000256" key="1">
    <source>
        <dbReference type="ARBA" id="ARBA00000900"/>
    </source>
</evidence>
<evidence type="ECO:0000313" key="23">
    <source>
        <dbReference type="Proteomes" id="UP000319731"/>
    </source>
</evidence>
<evidence type="ECO:0000256" key="8">
    <source>
        <dbReference type="ARBA" id="ARBA00022679"/>
    </source>
</evidence>
<feature type="domain" description="RING-type" evidence="21">
    <location>
        <begin position="279"/>
        <end position="317"/>
    </location>
</feature>
<keyword evidence="10" id="KW-0479">Metal-binding</keyword>
<evidence type="ECO:0000256" key="15">
    <source>
        <dbReference type="ARBA" id="ARBA00022989"/>
    </source>
</evidence>
<dbReference type="PANTHER" id="PTHR23350">
    <property type="entry name" value="PEROXISOME ASSEMBLY PROTEIN 10"/>
    <property type="match status" value="1"/>
</dbReference>
<comment type="similarity">
    <text evidence="4">Belongs to the pex2/pex10/pex12 family.</text>
</comment>
<protein>
    <recommendedName>
        <fullName evidence="5">RING-type E3 ubiquitin transferase</fullName>
        <ecNumber evidence="5">2.3.2.27</ecNumber>
    </recommendedName>
    <alternativeName>
        <fullName evidence="18">Peroxin-10</fullName>
    </alternativeName>
</protein>
<keyword evidence="14" id="KW-0653">Protein transport</keyword>
<gene>
    <name evidence="22" type="ORF">SmJEL517_g02310</name>
</gene>
<evidence type="ECO:0000313" key="22">
    <source>
        <dbReference type="EMBL" id="TPX35313.1"/>
    </source>
</evidence>
<dbReference type="SUPFAM" id="SSF57850">
    <property type="entry name" value="RING/U-box"/>
    <property type="match status" value="1"/>
</dbReference>
<keyword evidence="23" id="KW-1185">Reference proteome</keyword>
<evidence type="ECO:0000256" key="18">
    <source>
        <dbReference type="ARBA" id="ARBA00041230"/>
    </source>
</evidence>
<keyword evidence="6" id="KW-0813">Transport</keyword>
<feature type="region of interest" description="Disordered" evidence="20">
    <location>
        <begin position="1"/>
        <end position="28"/>
    </location>
</feature>
<dbReference type="GO" id="GO:0005778">
    <property type="term" value="C:peroxisomal membrane"/>
    <property type="evidence" value="ECO:0007669"/>
    <property type="project" value="UniProtKB-SubCell"/>
</dbReference>
<dbReference type="Proteomes" id="UP000319731">
    <property type="component" value="Unassembled WGS sequence"/>
</dbReference>
<evidence type="ECO:0000256" key="20">
    <source>
        <dbReference type="SAM" id="MobiDB-lite"/>
    </source>
</evidence>
<dbReference type="GO" id="GO:0008270">
    <property type="term" value="F:zinc ion binding"/>
    <property type="evidence" value="ECO:0007669"/>
    <property type="project" value="UniProtKB-KW"/>
</dbReference>
<evidence type="ECO:0000256" key="11">
    <source>
        <dbReference type="ARBA" id="ARBA00022771"/>
    </source>
</evidence>
<dbReference type="CDD" id="cd16527">
    <property type="entry name" value="RING-HC_PEX10"/>
    <property type="match status" value="1"/>
</dbReference>
<reference evidence="22 23" key="1">
    <citation type="journal article" date="2019" name="Sci. Rep.">
        <title>Comparative genomics of chytrid fungi reveal insights into the obligate biotrophic and pathogenic lifestyle of Synchytrium endobioticum.</title>
        <authorList>
            <person name="van de Vossenberg B.T.L.H."/>
            <person name="Warris S."/>
            <person name="Nguyen H.D.T."/>
            <person name="van Gent-Pelzer M.P.E."/>
            <person name="Joly D.L."/>
            <person name="van de Geest H.C."/>
            <person name="Bonants P.J.M."/>
            <person name="Smith D.S."/>
            <person name="Levesque C.A."/>
            <person name="van der Lee T.A.J."/>
        </authorList>
    </citation>
    <scope>NUCLEOTIDE SEQUENCE [LARGE SCALE GENOMIC DNA]</scope>
    <source>
        <strain evidence="22 23">JEL517</strain>
    </source>
</reference>
<dbReference type="EC" id="2.3.2.27" evidence="5"/>
<comment type="subcellular location">
    <subcellularLocation>
        <location evidence="2">Peroxisome membrane</location>
        <topology evidence="2">Multi-pass membrane protein</topology>
    </subcellularLocation>
</comment>
<comment type="caution">
    <text evidence="22">The sequence shown here is derived from an EMBL/GenBank/DDBJ whole genome shotgun (WGS) entry which is preliminary data.</text>
</comment>
<dbReference type="RefSeq" id="XP_031025840.1">
    <property type="nucleotide sequence ID" value="XM_031168238.1"/>
</dbReference>
<dbReference type="STRING" id="1806994.A0A507CCP5"/>
<dbReference type="PROSITE" id="PS50089">
    <property type="entry name" value="ZF_RING_2"/>
    <property type="match status" value="1"/>
</dbReference>
<organism evidence="22 23">
    <name type="scientific">Synchytrium microbalum</name>
    <dbReference type="NCBI Taxonomy" id="1806994"/>
    <lineage>
        <taxon>Eukaryota</taxon>
        <taxon>Fungi</taxon>
        <taxon>Fungi incertae sedis</taxon>
        <taxon>Chytridiomycota</taxon>
        <taxon>Chytridiomycota incertae sedis</taxon>
        <taxon>Chytridiomycetes</taxon>
        <taxon>Synchytriales</taxon>
        <taxon>Synchytriaceae</taxon>
        <taxon>Synchytrium</taxon>
    </lineage>
</organism>
<keyword evidence="17" id="KW-0576">Peroxisome</keyword>
<evidence type="ECO:0000256" key="12">
    <source>
        <dbReference type="ARBA" id="ARBA00022786"/>
    </source>
</evidence>
<keyword evidence="8" id="KW-0808">Transferase</keyword>
<dbReference type="InterPro" id="IPR025654">
    <property type="entry name" value="PEX2/10"/>
</dbReference>
<keyword evidence="11 19" id="KW-0863">Zinc-finger</keyword>
<dbReference type="OrthoDB" id="6270329at2759"/>
<feature type="compositionally biased region" description="Polar residues" evidence="20">
    <location>
        <begin position="1"/>
        <end position="26"/>
    </location>
</feature>
<accession>A0A507CCP5</accession>
<evidence type="ECO:0000256" key="19">
    <source>
        <dbReference type="PROSITE-ProRule" id="PRU00175"/>
    </source>
</evidence>
<comment type="catalytic activity">
    <reaction evidence="1">
        <text>S-ubiquitinyl-[E2 ubiquitin-conjugating enzyme]-L-cysteine + [acceptor protein]-L-lysine = [E2 ubiquitin-conjugating enzyme]-L-cysteine + N(6)-ubiquitinyl-[acceptor protein]-L-lysine.</text>
        <dbReference type="EC" id="2.3.2.27"/>
    </reaction>
</comment>
<dbReference type="InterPro" id="IPR017907">
    <property type="entry name" value="Znf_RING_CS"/>
</dbReference>
<dbReference type="SMART" id="SM00184">
    <property type="entry name" value="RING"/>
    <property type="match status" value="1"/>
</dbReference>
<evidence type="ECO:0000256" key="9">
    <source>
        <dbReference type="ARBA" id="ARBA00022692"/>
    </source>
</evidence>
<evidence type="ECO:0000256" key="16">
    <source>
        <dbReference type="ARBA" id="ARBA00023136"/>
    </source>
</evidence>
<dbReference type="PROSITE" id="PS00518">
    <property type="entry name" value="ZF_RING_1"/>
    <property type="match status" value="1"/>
</dbReference>
<evidence type="ECO:0000256" key="3">
    <source>
        <dbReference type="ARBA" id="ARBA00004906"/>
    </source>
</evidence>
<dbReference type="Gene3D" id="3.30.40.10">
    <property type="entry name" value="Zinc/RING finger domain, C3HC4 (zinc finger)"/>
    <property type="match status" value="1"/>
</dbReference>
<keyword evidence="12" id="KW-0833">Ubl conjugation pathway</keyword>